<dbReference type="InterPro" id="IPR014284">
    <property type="entry name" value="RNA_pol_sigma-70_dom"/>
</dbReference>
<dbReference type="InterPro" id="IPR039425">
    <property type="entry name" value="RNA_pol_sigma-70-like"/>
</dbReference>
<evidence type="ECO:0000256" key="3">
    <source>
        <dbReference type="ARBA" id="ARBA00023082"/>
    </source>
</evidence>
<dbReference type="Pfam" id="PF04542">
    <property type="entry name" value="Sigma70_r2"/>
    <property type="match status" value="1"/>
</dbReference>
<dbReference type="SUPFAM" id="SSF88659">
    <property type="entry name" value="Sigma3 and sigma4 domains of RNA polymerase sigma factors"/>
    <property type="match status" value="1"/>
</dbReference>
<protein>
    <submittedName>
        <fullName evidence="8">RNA polymerase sigma factor</fullName>
    </submittedName>
</protein>
<keyword evidence="5" id="KW-0804">Transcription</keyword>
<dbReference type="GO" id="GO:0006352">
    <property type="term" value="P:DNA-templated transcription initiation"/>
    <property type="evidence" value="ECO:0007669"/>
    <property type="project" value="InterPro"/>
</dbReference>
<dbReference type="PANTHER" id="PTHR43133">
    <property type="entry name" value="RNA POLYMERASE ECF-TYPE SIGMA FACTO"/>
    <property type="match status" value="1"/>
</dbReference>
<keyword evidence="4" id="KW-0238">DNA-binding</keyword>
<feature type="domain" description="RNA polymerase sigma-70 region 2" evidence="6">
    <location>
        <begin position="34"/>
        <end position="101"/>
    </location>
</feature>
<dbReference type="Gene3D" id="1.10.1740.10">
    <property type="match status" value="1"/>
</dbReference>
<evidence type="ECO:0000259" key="7">
    <source>
        <dbReference type="Pfam" id="PF08281"/>
    </source>
</evidence>
<dbReference type="RefSeq" id="WP_245994158.1">
    <property type="nucleotide sequence ID" value="NZ_BIFR01000001.1"/>
</dbReference>
<comment type="similarity">
    <text evidence="1">Belongs to the sigma-70 factor family. ECF subfamily.</text>
</comment>
<evidence type="ECO:0000259" key="6">
    <source>
        <dbReference type="Pfam" id="PF04542"/>
    </source>
</evidence>
<dbReference type="InterPro" id="IPR036388">
    <property type="entry name" value="WH-like_DNA-bd_sf"/>
</dbReference>
<evidence type="ECO:0000256" key="5">
    <source>
        <dbReference type="ARBA" id="ARBA00023163"/>
    </source>
</evidence>
<gene>
    <name evidence="8" type="ORF">KTT_38220</name>
</gene>
<organism evidence="8 9">
    <name type="scientific">Tengunoibacter tsumagoiensis</name>
    <dbReference type="NCBI Taxonomy" id="2014871"/>
    <lineage>
        <taxon>Bacteria</taxon>
        <taxon>Bacillati</taxon>
        <taxon>Chloroflexota</taxon>
        <taxon>Ktedonobacteria</taxon>
        <taxon>Ktedonobacterales</taxon>
        <taxon>Dictyobacteraceae</taxon>
        <taxon>Tengunoibacter</taxon>
    </lineage>
</organism>
<evidence type="ECO:0000313" key="9">
    <source>
        <dbReference type="Proteomes" id="UP000287352"/>
    </source>
</evidence>
<reference evidence="9" key="1">
    <citation type="submission" date="2018-12" db="EMBL/GenBank/DDBJ databases">
        <title>Tengunoibacter tsumagoiensis gen. nov., sp. nov., Dictyobacter kobayashii sp. nov., D. alpinus sp. nov., and D. joshuensis sp. nov. and description of Dictyobacteraceae fam. nov. within the order Ktedonobacterales isolated from Tengu-no-mugimeshi.</title>
        <authorList>
            <person name="Wang C.M."/>
            <person name="Zheng Y."/>
            <person name="Sakai Y."/>
            <person name="Toyoda A."/>
            <person name="Minakuchi Y."/>
            <person name="Abe K."/>
            <person name="Yokota A."/>
            <person name="Yabe S."/>
        </authorList>
    </citation>
    <scope>NUCLEOTIDE SEQUENCE [LARGE SCALE GENOMIC DNA]</scope>
    <source>
        <strain evidence="9">Uno3</strain>
    </source>
</reference>
<dbReference type="NCBIfam" id="TIGR02937">
    <property type="entry name" value="sigma70-ECF"/>
    <property type="match status" value="1"/>
</dbReference>
<name>A0A402A496_9CHLR</name>
<comment type="caution">
    <text evidence="8">The sequence shown here is derived from an EMBL/GenBank/DDBJ whole genome shotgun (WGS) entry which is preliminary data.</text>
</comment>
<evidence type="ECO:0000256" key="2">
    <source>
        <dbReference type="ARBA" id="ARBA00023015"/>
    </source>
</evidence>
<proteinExistence type="inferred from homology"/>
<keyword evidence="2" id="KW-0805">Transcription regulation</keyword>
<evidence type="ECO:0000256" key="1">
    <source>
        <dbReference type="ARBA" id="ARBA00010641"/>
    </source>
</evidence>
<dbReference type="InterPro" id="IPR013325">
    <property type="entry name" value="RNA_pol_sigma_r2"/>
</dbReference>
<dbReference type="InterPro" id="IPR007627">
    <property type="entry name" value="RNA_pol_sigma70_r2"/>
</dbReference>
<dbReference type="GO" id="GO:0016987">
    <property type="term" value="F:sigma factor activity"/>
    <property type="evidence" value="ECO:0007669"/>
    <property type="project" value="UniProtKB-KW"/>
</dbReference>
<dbReference type="CDD" id="cd06171">
    <property type="entry name" value="Sigma70_r4"/>
    <property type="match status" value="1"/>
</dbReference>
<dbReference type="Proteomes" id="UP000287352">
    <property type="component" value="Unassembled WGS sequence"/>
</dbReference>
<keyword evidence="3" id="KW-0731">Sigma factor</keyword>
<dbReference type="PANTHER" id="PTHR43133:SF8">
    <property type="entry name" value="RNA POLYMERASE SIGMA FACTOR HI_1459-RELATED"/>
    <property type="match status" value="1"/>
</dbReference>
<feature type="domain" description="RNA polymerase sigma factor 70 region 4 type 2" evidence="7">
    <location>
        <begin position="143"/>
        <end position="192"/>
    </location>
</feature>
<sequence length="206" mass="23643">MQKQKKTLNAVPEMSDAMLAQLVLEGDQEAFELLVVRYNTSLFNFICRFLGDYDLSCDVLQQVFLRFYLSLPKLGTGEPFKSWLFQVARNCCVDELRRRHRYALHFSQLETENSEGELSGLCELPDPGPLPEELMERRDLQKLLHDAIQALPPKFRAVVILRYASQLSFSEIGKSLSMPEATAKTYFHRAKVLLRKNLGPLQTVFA</sequence>
<accession>A0A402A496</accession>
<dbReference type="AlphaFoldDB" id="A0A402A496"/>
<evidence type="ECO:0000313" key="8">
    <source>
        <dbReference type="EMBL" id="GCE13963.1"/>
    </source>
</evidence>
<dbReference type="EMBL" id="BIFR01000001">
    <property type="protein sequence ID" value="GCE13963.1"/>
    <property type="molecule type" value="Genomic_DNA"/>
</dbReference>
<dbReference type="InterPro" id="IPR013249">
    <property type="entry name" value="RNA_pol_sigma70_r4_t2"/>
</dbReference>
<dbReference type="SUPFAM" id="SSF88946">
    <property type="entry name" value="Sigma2 domain of RNA polymerase sigma factors"/>
    <property type="match status" value="1"/>
</dbReference>
<dbReference type="Pfam" id="PF08281">
    <property type="entry name" value="Sigma70_r4_2"/>
    <property type="match status" value="1"/>
</dbReference>
<dbReference type="InterPro" id="IPR013324">
    <property type="entry name" value="RNA_pol_sigma_r3/r4-like"/>
</dbReference>
<dbReference type="Gene3D" id="1.10.10.10">
    <property type="entry name" value="Winged helix-like DNA-binding domain superfamily/Winged helix DNA-binding domain"/>
    <property type="match status" value="1"/>
</dbReference>
<keyword evidence="9" id="KW-1185">Reference proteome</keyword>
<evidence type="ECO:0000256" key="4">
    <source>
        <dbReference type="ARBA" id="ARBA00023125"/>
    </source>
</evidence>
<dbReference type="GO" id="GO:0003677">
    <property type="term" value="F:DNA binding"/>
    <property type="evidence" value="ECO:0007669"/>
    <property type="project" value="UniProtKB-KW"/>
</dbReference>